<feature type="modified residue" description="4-aspartylphosphate" evidence="11">
    <location>
        <position position="514"/>
    </location>
</feature>
<keyword evidence="12" id="KW-1133">Transmembrane helix</keyword>
<evidence type="ECO:0000256" key="9">
    <source>
        <dbReference type="ARBA" id="ARBA00064003"/>
    </source>
</evidence>
<comment type="subunit">
    <text evidence="9">At low DSF concentrations, interacts with RpfF.</text>
</comment>
<keyword evidence="3 11" id="KW-0597">Phosphoprotein</keyword>
<dbReference type="RefSeq" id="WP_123287539.1">
    <property type="nucleotide sequence ID" value="NZ_JACIJB010000002.1"/>
</dbReference>
<evidence type="ECO:0000256" key="2">
    <source>
        <dbReference type="ARBA" id="ARBA00012438"/>
    </source>
</evidence>
<dbReference type="InterPro" id="IPR001789">
    <property type="entry name" value="Sig_transdc_resp-reg_receiver"/>
</dbReference>
<protein>
    <recommendedName>
        <fullName evidence="10">Sensory/regulatory protein RpfC</fullName>
        <ecNumber evidence="2">2.7.13.3</ecNumber>
    </recommendedName>
</protein>
<dbReference type="SUPFAM" id="SSF52172">
    <property type="entry name" value="CheY-like"/>
    <property type="match status" value="1"/>
</dbReference>
<evidence type="ECO:0000256" key="6">
    <source>
        <dbReference type="ARBA" id="ARBA00022777"/>
    </source>
</evidence>
<dbReference type="SUPFAM" id="SSF47384">
    <property type="entry name" value="Homodimeric domain of signal transducing histidine kinase"/>
    <property type="match status" value="1"/>
</dbReference>
<feature type="transmembrane region" description="Helical" evidence="12">
    <location>
        <begin position="135"/>
        <end position="152"/>
    </location>
</feature>
<accession>A0A7W9A283</accession>
<evidence type="ECO:0000259" key="14">
    <source>
        <dbReference type="PROSITE" id="PS50110"/>
    </source>
</evidence>
<dbReference type="FunFam" id="1.10.287.130:FF:000002">
    <property type="entry name" value="Two-component osmosensing histidine kinase"/>
    <property type="match status" value="1"/>
</dbReference>
<proteinExistence type="predicted"/>
<dbReference type="InterPro" id="IPR005467">
    <property type="entry name" value="His_kinase_dom"/>
</dbReference>
<dbReference type="PROSITE" id="PS50110">
    <property type="entry name" value="RESPONSE_REGULATORY"/>
    <property type="match status" value="1"/>
</dbReference>
<comment type="caution">
    <text evidence="15">The sequence shown here is derived from an EMBL/GenBank/DDBJ whole genome shotgun (WGS) entry which is preliminary data.</text>
</comment>
<dbReference type="FunFam" id="3.30.565.10:FF:000010">
    <property type="entry name" value="Sensor histidine kinase RcsC"/>
    <property type="match status" value="1"/>
</dbReference>
<dbReference type="Gene3D" id="3.30.565.10">
    <property type="entry name" value="Histidine kinase-like ATPase, C-terminal domain"/>
    <property type="match status" value="1"/>
</dbReference>
<keyword evidence="8" id="KW-0902">Two-component regulatory system</keyword>
<evidence type="ECO:0000256" key="11">
    <source>
        <dbReference type="PROSITE-ProRule" id="PRU00169"/>
    </source>
</evidence>
<gene>
    <name evidence="15" type="ORF">FHS65_000818</name>
</gene>
<feature type="domain" description="Response regulatory" evidence="14">
    <location>
        <begin position="465"/>
        <end position="582"/>
    </location>
</feature>
<dbReference type="Pfam" id="PF00072">
    <property type="entry name" value="Response_reg"/>
    <property type="match status" value="1"/>
</dbReference>
<evidence type="ECO:0000256" key="8">
    <source>
        <dbReference type="ARBA" id="ARBA00023012"/>
    </source>
</evidence>
<reference evidence="15 16" key="1">
    <citation type="submission" date="2020-08" db="EMBL/GenBank/DDBJ databases">
        <title>Genomic Encyclopedia of Type Strains, Phase IV (KMG-IV): sequencing the most valuable type-strain genomes for metagenomic binning, comparative biology and taxonomic classification.</title>
        <authorList>
            <person name="Goeker M."/>
        </authorList>
    </citation>
    <scope>NUCLEOTIDE SEQUENCE [LARGE SCALE GENOMIC DNA]</scope>
    <source>
        <strain evidence="15 16">DSM 24448</strain>
    </source>
</reference>
<dbReference type="GO" id="GO:0005524">
    <property type="term" value="F:ATP binding"/>
    <property type="evidence" value="ECO:0007669"/>
    <property type="project" value="UniProtKB-KW"/>
</dbReference>
<evidence type="ECO:0000313" key="15">
    <source>
        <dbReference type="EMBL" id="MBB5660078.1"/>
    </source>
</evidence>
<feature type="domain" description="Histidine kinase" evidence="13">
    <location>
        <begin position="221"/>
        <end position="442"/>
    </location>
</feature>
<dbReference type="InterPro" id="IPR004358">
    <property type="entry name" value="Sig_transdc_His_kin-like_C"/>
</dbReference>
<dbReference type="SMART" id="SM00448">
    <property type="entry name" value="REC"/>
    <property type="match status" value="1"/>
</dbReference>
<dbReference type="EMBL" id="JACIJB010000002">
    <property type="protein sequence ID" value="MBB5660078.1"/>
    <property type="molecule type" value="Genomic_DNA"/>
</dbReference>
<dbReference type="InterPro" id="IPR036890">
    <property type="entry name" value="HATPase_C_sf"/>
</dbReference>
<dbReference type="Gene3D" id="3.40.50.2300">
    <property type="match status" value="1"/>
</dbReference>
<dbReference type="Proteomes" id="UP000548978">
    <property type="component" value="Unassembled WGS sequence"/>
</dbReference>
<dbReference type="GO" id="GO:0000155">
    <property type="term" value="F:phosphorelay sensor kinase activity"/>
    <property type="evidence" value="ECO:0007669"/>
    <property type="project" value="InterPro"/>
</dbReference>
<dbReference type="PANTHER" id="PTHR45339:SF1">
    <property type="entry name" value="HYBRID SIGNAL TRANSDUCTION HISTIDINE KINASE J"/>
    <property type="match status" value="1"/>
</dbReference>
<evidence type="ECO:0000259" key="13">
    <source>
        <dbReference type="PROSITE" id="PS50109"/>
    </source>
</evidence>
<dbReference type="PROSITE" id="PS50109">
    <property type="entry name" value="HIS_KIN"/>
    <property type="match status" value="1"/>
</dbReference>
<keyword evidence="7" id="KW-0067">ATP-binding</keyword>
<feature type="transmembrane region" description="Helical" evidence="12">
    <location>
        <begin position="108"/>
        <end position="128"/>
    </location>
</feature>
<keyword evidence="16" id="KW-1185">Reference proteome</keyword>
<evidence type="ECO:0000256" key="5">
    <source>
        <dbReference type="ARBA" id="ARBA00022741"/>
    </source>
</evidence>
<dbReference type="CDD" id="cd16922">
    <property type="entry name" value="HATPase_EvgS-ArcB-TorS-like"/>
    <property type="match status" value="1"/>
</dbReference>
<evidence type="ECO:0000256" key="3">
    <source>
        <dbReference type="ARBA" id="ARBA00022553"/>
    </source>
</evidence>
<dbReference type="SMART" id="SM00387">
    <property type="entry name" value="HATPase_c"/>
    <property type="match status" value="1"/>
</dbReference>
<evidence type="ECO:0000256" key="12">
    <source>
        <dbReference type="SAM" id="Phobius"/>
    </source>
</evidence>
<dbReference type="Pfam" id="PF02518">
    <property type="entry name" value="HATPase_c"/>
    <property type="match status" value="1"/>
</dbReference>
<evidence type="ECO:0000256" key="1">
    <source>
        <dbReference type="ARBA" id="ARBA00000085"/>
    </source>
</evidence>
<evidence type="ECO:0000313" key="16">
    <source>
        <dbReference type="Proteomes" id="UP000548978"/>
    </source>
</evidence>
<dbReference type="CDD" id="cd17546">
    <property type="entry name" value="REC_hyHK_CKI1_RcsC-like"/>
    <property type="match status" value="1"/>
</dbReference>
<evidence type="ECO:0000256" key="10">
    <source>
        <dbReference type="ARBA" id="ARBA00068150"/>
    </source>
</evidence>
<dbReference type="OrthoDB" id="9813151at2"/>
<dbReference type="InterPro" id="IPR036097">
    <property type="entry name" value="HisK_dim/P_sf"/>
</dbReference>
<dbReference type="PANTHER" id="PTHR45339">
    <property type="entry name" value="HYBRID SIGNAL TRANSDUCTION HISTIDINE KINASE J"/>
    <property type="match status" value="1"/>
</dbReference>
<keyword evidence="12" id="KW-0472">Membrane</keyword>
<evidence type="ECO:0000256" key="7">
    <source>
        <dbReference type="ARBA" id="ARBA00022840"/>
    </source>
</evidence>
<keyword evidence="12" id="KW-0812">Transmembrane</keyword>
<dbReference type="Pfam" id="PF00512">
    <property type="entry name" value="HisKA"/>
    <property type="match status" value="1"/>
</dbReference>
<feature type="transmembrane region" description="Helical" evidence="12">
    <location>
        <begin position="28"/>
        <end position="45"/>
    </location>
</feature>
<name>A0A7W9A283_9CAUL</name>
<evidence type="ECO:0000256" key="4">
    <source>
        <dbReference type="ARBA" id="ARBA00022679"/>
    </source>
</evidence>
<organism evidence="15 16">
    <name type="scientific">Brevundimonas halotolerans</name>
    <dbReference type="NCBI Taxonomy" id="69670"/>
    <lineage>
        <taxon>Bacteria</taxon>
        <taxon>Pseudomonadati</taxon>
        <taxon>Pseudomonadota</taxon>
        <taxon>Alphaproteobacteria</taxon>
        <taxon>Caulobacterales</taxon>
        <taxon>Caulobacteraceae</taxon>
        <taxon>Brevundimonas</taxon>
    </lineage>
</organism>
<dbReference type="PRINTS" id="PR00344">
    <property type="entry name" value="BCTRLSENSOR"/>
</dbReference>
<dbReference type="SUPFAM" id="SSF55874">
    <property type="entry name" value="ATPase domain of HSP90 chaperone/DNA topoisomerase II/histidine kinase"/>
    <property type="match status" value="1"/>
</dbReference>
<comment type="catalytic activity">
    <reaction evidence="1">
        <text>ATP + protein L-histidine = ADP + protein N-phospho-L-histidine.</text>
        <dbReference type="EC" id="2.7.13.3"/>
    </reaction>
</comment>
<dbReference type="AlphaFoldDB" id="A0A7W9A283"/>
<keyword evidence="5" id="KW-0547">Nucleotide-binding</keyword>
<dbReference type="InterPro" id="IPR003594">
    <property type="entry name" value="HATPase_dom"/>
</dbReference>
<dbReference type="EC" id="2.7.13.3" evidence="2"/>
<dbReference type="InterPro" id="IPR011006">
    <property type="entry name" value="CheY-like_superfamily"/>
</dbReference>
<feature type="transmembrane region" description="Helical" evidence="12">
    <location>
        <begin position="158"/>
        <end position="179"/>
    </location>
</feature>
<keyword evidence="4" id="KW-0808">Transferase</keyword>
<dbReference type="SMART" id="SM00388">
    <property type="entry name" value="HisKA"/>
    <property type="match status" value="1"/>
</dbReference>
<dbReference type="InterPro" id="IPR003661">
    <property type="entry name" value="HisK_dim/P_dom"/>
</dbReference>
<keyword evidence="6 15" id="KW-0418">Kinase</keyword>
<dbReference type="CDD" id="cd00082">
    <property type="entry name" value="HisKA"/>
    <property type="match status" value="1"/>
</dbReference>
<feature type="transmembrane region" description="Helical" evidence="12">
    <location>
        <begin position="79"/>
        <end position="102"/>
    </location>
</feature>
<dbReference type="Gene3D" id="1.10.287.130">
    <property type="match status" value="1"/>
</dbReference>
<sequence>MVETDGLGQDAAPGEAAAALKAILQTQYLRYLIITSWALGLLATLGSMTAGLWFVGTLAAGAARGAVEKRISERVGTGWGLIFPAVATVTTAAWAAAPLLAWFSGAPFGQPLALTLLVSGYVLVFAQLRSSPRQALVISSPYGAVAVIIAVSQWGTPLFWPFLAVLPFTAAGLFVLVTMTMMREERIRAFQAHQAHLIEELEAARDKANAANDAKSNFLGIISHELRTPMNGVLGAAQLLSATRLENTQREYLSIIRNSGDNLLSLLNDILDMTKIEAGKMTFEIVDVSVEDLHRRVTGPFQAQAEAKGLMFEATYEGDIPATVKGDPLRVCQVIHNLLSNAVKFTDTGTVAYTVRGKRLADRRVAFEFAVTDSGTGISAADLERLFQPFTQVDASSTRRFGGTGLGLTISRRMANIMGGDITVTSELGKGSTFIFAVEAEVVEWAAPKAVEEITAEVEDGRQMSVLIVEDHPVNRMILEAWMSSAGHVSTAAENGQLALDACAEQPFDLIIMDVNMPVMDGLTATRHIRDGAGINAGTPIVVLSASARSEDHAAGLEAGADAYLNKPIDFAALAQMMALVGEGREALRATMGTEAPVQAAA</sequence>